<dbReference type="EMBL" id="VLTM01000009">
    <property type="protein sequence ID" value="KAA0166229.1"/>
    <property type="molecule type" value="Genomic_DNA"/>
</dbReference>
<dbReference type="Pfam" id="PF00784">
    <property type="entry name" value="MyTH4"/>
    <property type="match status" value="1"/>
</dbReference>
<dbReference type="Proteomes" id="UP000322899">
    <property type="component" value="Unassembled WGS sequence"/>
</dbReference>
<keyword evidence="8" id="KW-0009">Actin-binding</keyword>
<keyword evidence="5" id="KW-0547">Nucleotide-binding</keyword>
<comment type="caution">
    <text evidence="15">The sequence shown here is derived from an EMBL/GenBank/DDBJ whole genome shotgun (WGS) entry which is preliminary data.</text>
</comment>
<dbReference type="SMART" id="SM00139">
    <property type="entry name" value="MyTH4"/>
    <property type="match status" value="1"/>
</dbReference>
<feature type="compositionally biased region" description="Low complexity" evidence="10">
    <location>
        <begin position="106"/>
        <end position="126"/>
    </location>
</feature>
<dbReference type="InterPro" id="IPR019749">
    <property type="entry name" value="Band_41_domain"/>
</dbReference>
<dbReference type="SMART" id="SM00295">
    <property type="entry name" value="B41"/>
    <property type="match status" value="1"/>
</dbReference>
<dbReference type="InterPro" id="IPR051567">
    <property type="entry name" value="Unconventional_Myosin_ATPase"/>
</dbReference>
<dbReference type="GO" id="GO:0003779">
    <property type="term" value="F:actin binding"/>
    <property type="evidence" value="ECO:0007669"/>
    <property type="project" value="UniProtKB-KW"/>
</dbReference>
<sequence>MSQHTLGEGWGAVFEPTQSKYYYTQGTSTQWEWPEDDLPKPDTPAGDWTCHTHEGKAYYYNAKTQVTEWQPPPEVVDAWVAAQAAAPAASGASAAAVTESEHESPAEAAEAPPSAESAAADSAEVDAAADPAIEPAATVAPAAEAAAPAEAAGPAEAGDGEVAPQADAAASGAGEGTGLEAESAPDAAAADGTEPAPAAAASPLAGVKGAPAEVLALWKSLLGVLKEDADEIVTNRRKKFERLRKIRAKKSREEKVRLEREAAEAAEEEALIRAEELRLSQLTLMVMTKLDDPPPVERKYIADDISDFINLERKGNALSTMGIGRRSETTASKALSWKNEVLAMPLTHIPKSATELWASAIQCFRNITGFMGDRSSNKQAGGHAEKLLKMLSGSAAELRDEAYMQLMKQTTNNESDIEGSELRGWQLFTILTGSFPPSDDLLEYVNWYFKEGADKHSPRASEMEPPGIHEHAEACIARLAKLRTMAPRKEVAPTMEVEATKDLLPVMVRVYFLDGTFEMLPATSLTTATDMRNMLRELLGIEPVNMSGFGIFDIDSEGHERYLEPTERILDVVAYWLRLYGDLLQRDKKRVEEFLPNRFVFKVKQYYSLVHTPKHDSAAERLLYTQAVYDVVKDRYPCLDEDCVKLGAIQRQAEAPHTPISLEMAPRYLKEGICKNPKLSDFVAELNKQLADHAGKDPVSCMREYLKEVKSWKIYGSSFFWLEPVDRGTFGDKVFAAVNPRGVMFINPDTKENFKTIPYSELPQWGHAEKSFVIFEGSLIKQTKHQFTTRTVGVTAEMNDLIHGYVNEKVARQSTADDPVAAAAAASAAGLE</sequence>
<feature type="coiled-coil region" evidence="9">
    <location>
        <begin position="248"/>
        <end position="278"/>
    </location>
</feature>
<keyword evidence="4" id="KW-0677">Repeat</keyword>
<dbReference type="GO" id="GO:0005524">
    <property type="term" value="F:ATP binding"/>
    <property type="evidence" value="ECO:0007669"/>
    <property type="project" value="UniProtKB-KW"/>
</dbReference>
<dbReference type="InterPro" id="IPR001202">
    <property type="entry name" value="WW_dom"/>
</dbReference>
<evidence type="ECO:0000313" key="16">
    <source>
        <dbReference type="EMBL" id="KAA0173016.1"/>
    </source>
</evidence>
<keyword evidence="9" id="KW-0175">Coiled coil</keyword>
<keyword evidence="7" id="KW-0505">Motor protein</keyword>
<dbReference type="Gene3D" id="1.25.40.530">
    <property type="entry name" value="MyTH4 domain"/>
    <property type="match status" value="1"/>
</dbReference>
<dbReference type="CDD" id="cd14473">
    <property type="entry name" value="FERM_B-lobe"/>
    <property type="match status" value="1"/>
</dbReference>
<evidence type="ECO:0000259" key="11">
    <source>
        <dbReference type="PROSITE" id="PS50020"/>
    </source>
</evidence>
<dbReference type="PROSITE" id="PS50020">
    <property type="entry name" value="WW_DOMAIN_2"/>
    <property type="match status" value="1"/>
</dbReference>
<keyword evidence="6" id="KW-0067">ATP-binding</keyword>
<evidence type="ECO:0000256" key="6">
    <source>
        <dbReference type="ARBA" id="ARBA00022840"/>
    </source>
</evidence>
<dbReference type="InterPro" id="IPR019748">
    <property type="entry name" value="FERM_central"/>
</dbReference>
<dbReference type="Gene3D" id="1.20.80.10">
    <property type="match status" value="1"/>
</dbReference>
<dbReference type="SUPFAM" id="SSF54236">
    <property type="entry name" value="Ubiquitin-like"/>
    <property type="match status" value="1"/>
</dbReference>
<dbReference type="GO" id="GO:0005856">
    <property type="term" value="C:cytoskeleton"/>
    <property type="evidence" value="ECO:0007669"/>
    <property type="project" value="InterPro"/>
</dbReference>
<proteinExistence type="inferred from homology"/>
<dbReference type="Pfam" id="PF02174">
    <property type="entry name" value="IRS"/>
    <property type="match status" value="1"/>
</dbReference>
<feature type="domain" description="WW" evidence="11">
    <location>
        <begin position="41"/>
        <end position="74"/>
    </location>
</feature>
<evidence type="ECO:0000256" key="8">
    <source>
        <dbReference type="ARBA" id="ARBA00023203"/>
    </source>
</evidence>
<dbReference type="PROSITE" id="PS50200">
    <property type="entry name" value="RA"/>
    <property type="match status" value="1"/>
</dbReference>
<feature type="domain" description="MyTH4" evidence="14">
    <location>
        <begin position="337"/>
        <end position="501"/>
    </location>
</feature>
<evidence type="ECO:0000313" key="17">
    <source>
        <dbReference type="Proteomes" id="UP000322899"/>
    </source>
</evidence>
<evidence type="ECO:0000256" key="10">
    <source>
        <dbReference type="SAM" id="MobiDB-lite"/>
    </source>
</evidence>
<dbReference type="PROSITE" id="PS51016">
    <property type="entry name" value="MYTH4"/>
    <property type="match status" value="1"/>
</dbReference>
<reference evidence="17 18" key="1">
    <citation type="submission" date="2019-07" db="EMBL/GenBank/DDBJ databases">
        <title>Genomes of Cafeteria roenbergensis.</title>
        <authorList>
            <person name="Fischer M.G."/>
            <person name="Hackl T."/>
            <person name="Roman M."/>
        </authorList>
    </citation>
    <scope>NUCLEOTIDE SEQUENCE [LARGE SCALE GENOMIC DNA]</scope>
    <source>
        <strain evidence="15 18">Cflag</strain>
        <strain evidence="16 17">E4-10P</strain>
    </source>
</reference>
<evidence type="ECO:0000313" key="18">
    <source>
        <dbReference type="Proteomes" id="UP000325113"/>
    </source>
</evidence>
<dbReference type="GO" id="GO:0005737">
    <property type="term" value="C:cytoplasm"/>
    <property type="evidence" value="ECO:0007669"/>
    <property type="project" value="UniProtKB-SubCell"/>
</dbReference>
<gene>
    <name evidence="16" type="ORF">FNF27_05507</name>
    <name evidence="15" type="ORF">FNF31_01455</name>
</gene>
<dbReference type="InterPro" id="IPR000159">
    <property type="entry name" value="RA_dom"/>
</dbReference>
<evidence type="ECO:0000313" key="15">
    <source>
        <dbReference type="EMBL" id="KAA0166229.1"/>
    </source>
</evidence>
<evidence type="ECO:0000256" key="3">
    <source>
        <dbReference type="ARBA" id="ARBA00022490"/>
    </source>
</evidence>
<feature type="region of interest" description="Disordered" evidence="10">
    <location>
        <begin position="92"/>
        <end position="126"/>
    </location>
</feature>
<protein>
    <recommendedName>
        <fullName evidence="19">WW domain-containing protein</fullName>
    </recommendedName>
</protein>
<evidence type="ECO:0000256" key="1">
    <source>
        <dbReference type="ARBA" id="ARBA00004496"/>
    </source>
</evidence>
<feature type="region of interest" description="Disordered" evidence="10">
    <location>
        <begin position="139"/>
        <end position="199"/>
    </location>
</feature>
<dbReference type="Proteomes" id="UP000325113">
    <property type="component" value="Unassembled WGS sequence"/>
</dbReference>
<dbReference type="EMBL" id="VLTO01000039">
    <property type="protein sequence ID" value="KAA0173016.1"/>
    <property type="molecule type" value="Genomic_DNA"/>
</dbReference>
<dbReference type="SUPFAM" id="SSF47031">
    <property type="entry name" value="Second domain of FERM"/>
    <property type="match status" value="1"/>
</dbReference>
<dbReference type="Pfam" id="PF21989">
    <property type="entry name" value="RA_2"/>
    <property type="match status" value="1"/>
</dbReference>
<evidence type="ECO:0000259" key="14">
    <source>
        <dbReference type="PROSITE" id="PS51016"/>
    </source>
</evidence>
<dbReference type="Gene3D" id="2.30.29.30">
    <property type="entry name" value="Pleckstrin-homology domain (PH domain)/Phosphotyrosine-binding domain (PTB)"/>
    <property type="match status" value="1"/>
</dbReference>
<dbReference type="InterPro" id="IPR035963">
    <property type="entry name" value="FERM_2"/>
</dbReference>
<dbReference type="Gene3D" id="3.10.20.90">
    <property type="entry name" value="Phosphatidylinositol 3-kinase Catalytic Subunit, Chain A, domain 1"/>
    <property type="match status" value="1"/>
</dbReference>
<dbReference type="InterPro" id="IPR036020">
    <property type="entry name" value="WW_dom_sf"/>
</dbReference>
<dbReference type="PROSITE" id="PS50057">
    <property type="entry name" value="FERM_3"/>
    <property type="match status" value="1"/>
</dbReference>
<accession>A0A5A8DM49</accession>
<comment type="similarity">
    <text evidence="2">Belongs to the TRAFAC class myosin-kinesin ATPase superfamily. Myosin family.</text>
</comment>
<dbReference type="InterPro" id="IPR014352">
    <property type="entry name" value="FERM/acyl-CoA-bd_prot_sf"/>
</dbReference>
<dbReference type="GO" id="GO:0007165">
    <property type="term" value="P:signal transduction"/>
    <property type="evidence" value="ECO:0007669"/>
    <property type="project" value="InterPro"/>
</dbReference>
<dbReference type="AlphaFoldDB" id="A0A5A8DM49"/>
<dbReference type="CDD" id="cd00201">
    <property type="entry name" value="WW"/>
    <property type="match status" value="1"/>
</dbReference>
<dbReference type="Pfam" id="PF00373">
    <property type="entry name" value="FERM_M"/>
    <property type="match status" value="1"/>
</dbReference>
<dbReference type="InterPro" id="IPR029071">
    <property type="entry name" value="Ubiquitin-like_domsf"/>
</dbReference>
<name>A0A5A8DM49_CAFRO</name>
<dbReference type="OrthoDB" id="6108017at2759"/>
<dbReference type="InterPro" id="IPR002404">
    <property type="entry name" value="IRS_PTB"/>
</dbReference>
<comment type="subcellular location">
    <subcellularLocation>
        <location evidence="1">Cytoplasm</location>
    </subcellularLocation>
</comment>
<evidence type="ECO:0000256" key="2">
    <source>
        <dbReference type="ARBA" id="ARBA00008314"/>
    </source>
</evidence>
<feature type="domain" description="FERM" evidence="12">
    <location>
        <begin position="506"/>
        <end position="813"/>
    </location>
</feature>
<evidence type="ECO:0000256" key="4">
    <source>
        <dbReference type="ARBA" id="ARBA00022737"/>
    </source>
</evidence>
<dbReference type="PROSITE" id="PS01159">
    <property type="entry name" value="WW_DOMAIN_1"/>
    <property type="match status" value="1"/>
</dbReference>
<evidence type="ECO:0000259" key="13">
    <source>
        <dbReference type="PROSITE" id="PS50200"/>
    </source>
</evidence>
<dbReference type="InterPro" id="IPR038185">
    <property type="entry name" value="MyTH4_dom_sf"/>
</dbReference>
<dbReference type="SUPFAM" id="SSF51045">
    <property type="entry name" value="WW domain"/>
    <property type="match status" value="1"/>
</dbReference>
<keyword evidence="3" id="KW-0963">Cytoplasm</keyword>
<evidence type="ECO:0000259" key="12">
    <source>
        <dbReference type="PROSITE" id="PS50057"/>
    </source>
</evidence>
<organism evidence="15 18">
    <name type="scientific">Cafeteria roenbergensis</name>
    <name type="common">Marine flagellate</name>
    <dbReference type="NCBI Taxonomy" id="33653"/>
    <lineage>
        <taxon>Eukaryota</taxon>
        <taxon>Sar</taxon>
        <taxon>Stramenopiles</taxon>
        <taxon>Bigyra</taxon>
        <taxon>Opalozoa</taxon>
        <taxon>Bicosoecida</taxon>
        <taxon>Cafeteriaceae</taxon>
        <taxon>Cafeteria</taxon>
    </lineage>
</organism>
<feature type="domain" description="Ras-associating" evidence="13">
    <location>
        <begin position="508"/>
        <end position="589"/>
    </location>
</feature>
<evidence type="ECO:0000256" key="7">
    <source>
        <dbReference type="ARBA" id="ARBA00023175"/>
    </source>
</evidence>
<evidence type="ECO:0008006" key="19">
    <source>
        <dbReference type="Google" id="ProtNLM"/>
    </source>
</evidence>
<dbReference type="InterPro" id="IPR011993">
    <property type="entry name" value="PH-like_dom_sf"/>
</dbReference>
<dbReference type="SUPFAM" id="SSF50729">
    <property type="entry name" value="PH domain-like"/>
    <property type="match status" value="1"/>
</dbReference>
<dbReference type="InterPro" id="IPR000857">
    <property type="entry name" value="MyTH4_dom"/>
</dbReference>
<dbReference type="InterPro" id="IPR000299">
    <property type="entry name" value="FERM_domain"/>
</dbReference>
<dbReference type="Gene3D" id="2.20.70.10">
    <property type="match status" value="1"/>
</dbReference>
<evidence type="ECO:0000256" key="5">
    <source>
        <dbReference type="ARBA" id="ARBA00022741"/>
    </source>
</evidence>
<dbReference type="PANTHER" id="PTHR22692">
    <property type="entry name" value="MYOSIN VII, XV"/>
    <property type="match status" value="1"/>
</dbReference>
<evidence type="ECO:0000256" key="9">
    <source>
        <dbReference type="SAM" id="Coils"/>
    </source>
</evidence>